<evidence type="ECO:0000256" key="1">
    <source>
        <dbReference type="SAM" id="MobiDB-lite"/>
    </source>
</evidence>
<sequence>MNLVILMAFLKQINGEIMMRKTSASLLITALLSSASVSAFDLKGLKDLGEKLKKLAPEQPATNEVTTTAKSATAKNTFGSSSSSSSERSSNSGALGFCESEDSVFGLTNYTPMSLSGRPESIVSEYFNIDPGLAELQIREQLFAQEIRPVIGVTFPKVITDGGIWSGEARSRGVELMMDPSLTKLAQVIEASKQEPEGWGAVDIQIPESKLVMALVAIQLEPLLKDKALPGRLLKAAREPGKYGSAVSIKSRLALAMSARWELIQNNNQQRFDNYIVQSGDNQAQKLGSSSSATGRSCELCFDTIDWAANGGIPNWRLASQVEQAKQMRAQMFGDQPPYNPANWVVNVSSLRAQAQELNKNTSASFVSAKAQSRSEAKGAEAARISQEGQNTFGGVPDPELDQAISIMRIQTPQYMDAAKKDALAKALKDRVTLINDIQTMHIGLMGAAFSGQYSYVDIGEKAKALNSLTRSACLVAFAESRAAAASDVTLPDPNDISEEESFLRGG</sequence>
<dbReference type="RefSeq" id="WP_153713699.1">
    <property type="nucleotide sequence ID" value="NZ_CP045871.1"/>
</dbReference>
<feature type="region of interest" description="Disordered" evidence="1">
    <location>
        <begin position="378"/>
        <end position="397"/>
    </location>
</feature>
<reference evidence="3 4" key="1">
    <citation type="submission" date="2019-11" db="EMBL/GenBank/DDBJ databases">
        <authorList>
            <person name="Khan S.A."/>
            <person name="Jeon C.O."/>
            <person name="Chun B.H."/>
        </authorList>
    </citation>
    <scope>NUCLEOTIDE SEQUENCE [LARGE SCALE GENOMIC DNA]</scope>
    <source>
        <strain evidence="3 4">IMCC 1097</strain>
    </source>
</reference>
<feature type="compositionally biased region" description="Low complexity" evidence="1">
    <location>
        <begin position="66"/>
        <end position="92"/>
    </location>
</feature>
<keyword evidence="4" id="KW-1185">Reference proteome</keyword>
<dbReference type="Proteomes" id="UP000388235">
    <property type="component" value="Chromosome"/>
</dbReference>
<feature type="signal peptide" evidence="2">
    <location>
        <begin position="1"/>
        <end position="39"/>
    </location>
</feature>
<keyword evidence="2" id="KW-0732">Signal</keyword>
<name>A0A5Q2QGQ6_9GAMM</name>
<accession>A0A5Q2QGQ6</accession>
<evidence type="ECO:0000313" key="4">
    <source>
        <dbReference type="Proteomes" id="UP000388235"/>
    </source>
</evidence>
<feature type="chain" id="PRO_5024455950" evidence="2">
    <location>
        <begin position="40"/>
        <end position="507"/>
    </location>
</feature>
<dbReference type="KEGG" id="llp:GH975_06240"/>
<dbReference type="AlphaFoldDB" id="A0A5Q2QGQ6"/>
<proteinExistence type="predicted"/>
<evidence type="ECO:0000313" key="3">
    <source>
        <dbReference type="EMBL" id="QGG80195.1"/>
    </source>
</evidence>
<feature type="region of interest" description="Disordered" evidence="1">
    <location>
        <begin position="59"/>
        <end position="94"/>
    </location>
</feature>
<gene>
    <name evidence="3" type="ORF">GH975_06240</name>
</gene>
<dbReference type="EMBL" id="CP045871">
    <property type="protein sequence ID" value="QGG80195.1"/>
    <property type="molecule type" value="Genomic_DNA"/>
</dbReference>
<organism evidence="3 4">
    <name type="scientific">Litorivicinus lipolyticus</name>
    <dbReference type="NCBI Taxonomy" id="418701"/>
    <lineage>
        <taxon>Bacteria</taxon>
        <taxon>Pseudomonadati</taxon>
        <taxon>Pseudomonadota</taxon>
        <taxon>Gammaproteobacteria</taxon>
        <taxon>Oceanospirillales</taxon>
        <taxon>Litorivicinaceae</taxon>
        <taxon>Litorivicinus</taxon>
    </lineage>
</organism>
<evidence type="ECO:0000256" key="2">
    <source>
        <dbReference type="SAM" id="SignalP"/>
    </source>
</evidence>
<protein>
    <submittedName>
        <fullName evidence="3">Uncharacterized protein</fullName>
    </submittedName>
</protein>